<comment type="caution">
    <text evidence="1">The sequence shown here is derived from an EMBL/GenBank/DDBJ whole genome shotgun (WGS) entry which is preliminary data.</text>
</comment>
<dbReference type="OrthoDB" id="2063054at2"/>
<gene>
    <name evidence="1" type="ORF">DF200_02645</name>
</gene>
<reference evidence="1 2" key="1">
    <citation type="journal article" date="2018" name="Int. J. Syst. Evol. Microbiol.">
        <title>Bifidobacterium catulorum sp. nov., a novel taxon from the faeces of the baby common marmoset (Callithrix jacchus).</title>
        <authorList>
            <person name="Modesto M."/>
            <person name="Michelini S."/>
            <person name="Oki K."/>
            <person name="Biavati B."/>
            <person name="Watanabe K."/>
            <person name="Mattarelli P."/>
        </authorList>
    </citation>
    <scope>NUCLEOTIDE SEQUENCE [LARGE SCALE GENOMIC DNA]</scope>
    <source>
        <strain evidence="1 2">MRM 8.19</strain>
    </source>
</reference>
<accession>A0A2U2MUH1</accession>
<dbReference type="EMBL" id="QFFN01000003">
    <property type="protein sequence ID" value="PWG60510.1"/>
    <property type="molecule type" value="Genomic_DNA"/>
</dbReference>
<evidence type="ECO:0000313" key="1">
    <source>
        <dbReference type="EMBL" id="PWG60510.1"/>
    </source>
</evidence>
<proteinExistence type="predicted"/>
<dbReference type="RefSeq" id="WP_109136737.1">
    <property type="nucleotide sequence ID" value="NZ_QFFN01000003.1"/>
</dbReference>
<sequence>MTVVTQPTAKGYAPLWTLAQFRAKFGVDWQDGCTVVVTNGHWEANTIIPIGTRFVKDPGRIDVMFSANSTAPIRINWTVLLPNT</sequence>
<protein>
    <submittedName>
        <fullName evidence="1">Uncharacterized protein</fullName>
    </submittedName>
</protein>
<dbReference type="AlphaFoldDB" id="A0A2U2MUH1"/>
<keyword evidence="2" id="KW-1185">Reference proteome</keyword>
<dbReference type="Proteomes" id="UP000245753">
    <property type="component" value="Unassembled WGS sequence"/>
</dbReference>
<name>A0A2U2MUH1_9BIFI</name>
<evidence type="ECO:0000313" key="2">
    <source>
        <dbReference type="Proteomes" id="UP000245753"/>
    </source>
</evidence>
<organism evidence="1 2">
    <name type="scientific">Bifidobacterium catulorum</name>
    <dbReference type="NCBI Taxonomy" id="1630173"/>
    <lineage>
        <taxon>Bacteria</taxon>
        <taxon>Bacillati</taxon>
        <taxon>Actinomycetota</taxon>
        <taxon>Actinomycetes</taxon>
        <taxon>Bifidobacteriales</taxon>
        <taxon>Bifidobacteriaceae</taxon>
        <taxon>Bifidobacterium</taxon>
    </lineage>
</organism>